<protein>
    <submittedName>
        <fullName evidence="1">Uncharacterized protein</fullName>
    </submittedName>
</protein>
<dbReference type="EMBL" id="BKCJ011151783">
    <property type="protein sequence ID" value="GFC94976.1"/>
    <property type="molecule type" value="Genomic_DNA"/>
</dbReference>
<evidence type="ECO:0000313" key="1">
    <source>
        <dbReference type="EMBL" id="GFC94976.1"/>
    </source>
</evidence>
<name>A0A699SBK1_TANCI</name>
<proteinExistence type="predicted"/>
<organism evidence="1">
    <name type="scientific">Tanacetum cinerariifolium</name>
    <name type="common">Dalmatian daisy</name>
    <name type="synonym">Chrysanthemum cinerariifolium</name>
    <dbReference type="NCBI Taxonomy" id="118510"/>
    <lineage>
        <taxon>Eukaryota</taxon>
        <taxon>Viridiplantae</taxon>
        <taxon>Streptophyta</taxon>
        <taxon>Embryophyta</taxon>
        <taxon>Tracheophyta</taxon>
        <taxon>Spermatophyta</taxon>
        <taxon>Magnoliopsida</taxon>
        <taxon>eudicotyledons</taxon>
        <taxon>Gunneridae</taxon>
        <taxon>Pentapetalae</taxon>
        <taxon>asterids</taxon>
        <taxon>campanulids</taxon>
        <taxon>Asterales</taxon>
        <taxon>Asteraceae</taxon>
        <taxon>Asteroideae</taxon>
        <taxon>Anthemideae</taxon>
        <taxon>Anthemidinae</taxon>
        <taxon>Tanacetum</taxon>
    </lineage>
</organism>
<comment type="caution">
    <text evidence="1">The sequence shown here is derived from an EMBL/GenBank/DDBJ whole genome shotgun (WGS) entry which is preliminary data.</text>
</comment>
<dbReference type="AlphaFoldDB" id="A0A699SBK1"/>
<gene>
    <name evidence="1" type="ORF">Tci_866946</name>
</gene>
<feature type="non-terminal residue" evidence="1">
    <location>
        <position position="1"/>
    </location>
</feature>
<accession>A0A699SBK1</accession>
<sequence length="143" mass="15780">GGRVFVGGSGSGGVGWKRGGSGVKGMAGKPGTEVLRFDLAICYTKILRFTVEDSCVLLKEYCVLPKSRSCVLSKKTAIDHSLCFVSIQDCLLRQHVLRQLLVYKDRSKFTSSRLHHLVLYQRIVRIVNAIEDIVLVQASVDDP</sequence>
<reference evidence="1" key="1">
    <citation type="journal article" date="2019" name="Sci. Rep.">
        <title>Draft genome of Tanacetum cinerariifolium, the natural source of mosquito coil.</title>
        <authorList>
            <person name="Yamashiro T."/>
            <person name="Shiraishi A."/>
            <person name="Satake H."/>
            <person name="Nakayama K."/>
        </authorList>
    </citation>
    <scope>NUCLEOTIDE SEQUENCE</scope>
</reference>